<gene>
    <name evidence="4" type="ORF">ES674_15205</name>
</gene>
<dbReference type="Proteomes" id="UP000323720">
    <property type="component" value="Unassembled WGS sequence"/>
</dbReference>
<dbReference type="PANTHER" id="PTHR45586">
    <property type="entry name" value="TPR REPEAT-CONTAINING PROTEIN PA4667"/>
    <property type="match status" value="1"/>
</dbReference>
<dbReference type="PROSITE" id="PS50005">
    <property type="entry name" value="TPR"/>
    <property type="match status" value="2"/>
</dbReference>
<accession>A0A5D0QWY1</accession>
<proteinExistence type="predicted"/>
<keyword evidence="5" id="KW-1185">Reference proteome</keyword>
<organism evidence="4 5">
    <name type="scientific">Bizionia myxarmorum</name>
    <dbReference type="NCBI Taxonomy" id="291186"/>
    <lineage>
        <taxon>Bacteria</taxon>
        <taxon>Pseudomonadati</taxon>
        <taxon>Bacteroidota</taxon>
        <taxon>Flavobacteriia</taxon>
        <taxon>Flavobacteriales</taxon>
        <taxon>Flavobacteriaceae</taxon>
        <taxon>Bizionia</taxon>
    </lineage>
</organism>
<feature type="repeat" description="TPR" evidence="3">
    <location>
        <begin position="218"/>
        <end position="251"/>
    </location>
</feature>
<protein>
    <submittedName>
        <fullName evidence="4">Tetratricopeptide repeat protein</fullName>
    </submittedName>
</protein>
<dbReference type="AlphaFoldDB" id="A0A5D0QWY1"/>
<keyword evidence="1" id="KW-0677">Repeat</keyword>
<evidence type="ECO:0000256" key="1">
    <source>
        <dbReference type="ARBA" id="ARBA00022737"/>
    </source>
</evidence>
<dbReference type="Pfam" id="PF13181">
    <property type="entry name" value="TPR_8"/>
    <property type="match status" value="1"/>
</dbReference>
<dbReference type="OrthoDB" id="1149028at2"/>
<evidence type="ECO:0000256" key="2">
    <source>
        <dbReference type="ARBA" id="ARBA00022803"/>
    </source>
</evidence>
<dbReference type="InterPro" id="IPR011990">
    <property type="entry name" value="TPR-like_helical_dom_sf"/>
</dbReference>
<evidence type="ECO:0000256" key="3">
    <source>
        <dbReference type="PROSITE-ProRule" id="PRU00339"/>
    </source>
</evidence>
<dbReference type="InterPro" id="IPR019734">
    <property type="entry name" value="TPR_rpt"/>
</dbReference>
<dbReference type="SUPFAM" id="SSF48452">
    <property type="entry name" value="TPR-like"/>
    <property type="match status" value="2"/>
</dbReference>
<evidence type="ECO:0000313" key="4">
    <source>
        <dbReference type="EMBL" id="TYB73191.1"/>
    </source>
</evidence>
<dbReference type="InterPro" id="IPR051012">
    <property type="entry name" value="CellSynth/LPSAsmb/PSIAsmb"/>
</dbReference>
<dbReference type="Gene3D" id="1.25.40.10">
    <property type="entry name" value="Tetratricopeptide repeat domain"/>
    <property type="match status" value="2"/>
</dbReference>
<keyword evidence="2 3" id="KW-0802">TPR repeat</keyword>
<sequence length="416" mass="46443">MRNPILIALAILVSTISFAQKKELRTAEKAIKSKNYAEAKSALNEAEGMMSAMDDKQKSQYHLLVAEALYAQGTANNTDLDKAIESLILVGKNYPSETSALTTAMENELLTKANAMYKANNFAEAGTKFEQLYHVIPSDTTYLYYAAVSAVSGQDYEEALKHYLKLSDLGYSGITTEYYAVNKETGEEEIFDEANRDLFVKTGSYIKPGERVSESKVGEITKNIAFIYVNLGKTDEALKAIKKARAQNPTDVNIILTEANLHYKLENKEEYRALIEKAIELDPNNIDLFYNLGVLASEAGDNEKAKEYYDKVIEMDSTYTNAHTNLAALILGEEEQIIQEMNGLGTSAKDNKRYDELKQARADLYTQAIPYLEAVLKTDPNNLEVSRTLMNIYSAIPDATNLKRMKTKVAELEGKL</sequence>
<dbReference type="Pfam" id="PF13432">
    <property type="entry name" value="TPR_16"/>
    <property type="match status" value="1"/>
</dbReference>
<feature type="repeat" description="TPR" evidence="3">
    <location>
        <begin position="286"/>
        <end position="319"/>
    </location>
</feature>
<dbReference type="EMBL" id="VSKK01000007">
    <property type="protein sequence ID" value="TYB73191.1"/>
    <property type="molecule type" value="Genomic_DNA"/>
</dbReference>
<dbReference type="PANTHER" id="PTHR45586:SF1">
    <property type="entry name" value="LIPOPOLYSACCHARIDE ASSEMBLY PROTEIN B"/>
    <property type="match status" value="1"/>
</dbReference>
<reference evidence="4 5" key="1">
    <citation type="submission" date="2019-08" db="EMBL/GenBank/DDBJ databases">
        <title>Genomes of Antarctic Bizionia species.</title>
        <authorList>
            <person name="Bowman J.P."/>
        </authorList>
    </citation>
    <scope>NUCLEOTIDE SEQUENCE [LARGE SCALE GENOMIC DNA]</scope>
    <source>
        <strain evidence="4 5">ADA-4</strain>
    </source>
</reference>
<evidence type="ECO:0000313" key="5">
    <source>
        <dbReference type="Proteomes" id="UP000323720"/>
    </source>
</evidence>
<dbReference type="SMART" id="SM00028">
    <property type="entry name" value="TPR"/>
    <property type="match status" value="4"/>
</dbReference>
<dbReference type="Pfam" id="PF13431">
    <property type="entry name" value="TPR_17"/>
    <property type="match status" value="1"/>
</dbReference>
<dbReference type="RefSeq" id="WP_148405478.1">
    <property type="nucleotide sequence ID" value="NZ_VSKK01000007.1"/>
</dbReference>
<name>A0A5D0QWY1_9FLAO</name>
<comment type="caution">
    <text evidence="4">The sequence shown here is derived from an EMBL/GenBank/DDBJ whole genome shotgun (WGS) entry which is preliminary data.</text>
</comment>